<evidence type="ECO:0000313" key="2">
    <source>
        <dbReference type="Proteomes" id="UP000215914"/>
    </source>
</evidence>
<dbReference type="Gramene" id="mRNA:HanXRQr2_Chr15g0712991">
    <property type="protein sequence ID" value="mRNA:HanXRQr2_Chr15g0712991"/>
    <property type="gene ID" value="HanXRQr2_Chr15g0712991"/>
</dbReference>
<proteinExistence type="predicted"/>
<reference evidence="1" key="2">
    <citation type="submission" date="2020-06" db="EMBL/GenBank/DDBJ databases">
        <title>Helianthus annuus Genome sequencing and assembly Release 2.</title>
        <authorList>
            <person name="Gouzy J."/>
            <person name="Langlade N."/>
            <person name="Munos S."/>
        </authorList>
    </citation>
    <scope>NUCLEOTIDE SEQUENCE</scope>
    <source>
        <tissue evidence="1">Leaves</tissue>
    </source>
</reference>
<dbReference type="AlphaFoldDB" id="A0A9K3E559"/>
<evidence type="ECO:0000313" key="1">
    <source>
        <dbReference type="EMBL" id="KAF5766236.1"/>
    </source>
</evidence>
<dbReference type="Proteomes" id="UP000215914">
    <property type="component" value="Unassembled WGS sequence"/>
</dbReference>
<accession>A0A9K3E559</accession>
<protein>
    <submittedName>
        <fullName evidence="1">Uncharacterized protein</fullName>
    </submittedName>
</protein>
<comment type="caution">
    <text evidence="1">The sequence shown here is derived from an EMBL/GenBank/DDBJ whole genome shotgun (WGS) entry which is preliminary data.</text>
</comment>
<dbReference type="EMBL" id="MNCJ02000330">
    <property type="protein sequence ID" value="KAF5766236.1"/>
    <property type="molecule type" value="Genomic_DNA"/>
</dbReference>
<reference evidence="1" key="1">
    <citation type="journal article" date="2017" name="Nature">
        <title>The sunflower genome provides insights into oil metabolism, flowering and Asterid evolution.</title>
        <authorList>
            <person name="Badouin H."/>
            <person name="Gouzy J."/>
            <person name="Grassa C.J."/>
            <person name="Murat F."/>
            <person name="Staton S.E."/>
            <person name="Cottret L."/>
            <person name="Lelandais-Briere C."/>
            <person name="Owens G.L."/>
            <person name="Carrere S."/>
            <person name="Mayjonade B."/>
            <person name="Legrand L."/>
            <person name="Gill N."/>
            <person name="Kane N.C."/>
            <person name="Bowers J.E."/>
            <person name="Hubner S."/>
            <person name="Bellec A."/>
            <person name="Berard A."/>
            <person name="Berges H."/>
            <person name="Blanchet N."/>
            <person name="Boniface M.C."/>
            <person name="Brunel D."/>
            <person name="Catrice O."/>
            <person name="Chaidir N."/>
            <person name="Claudel C."/>
            <person name="Donnadieu C."/>
            <person name="Faraut T."/>
            <person name="Fievet G."/>
            <person name="Helmstetter N."/>
            <person name="King M."/>
            <person name="Knapp S.J."/>
            <person name="Lai Z."/>
            <person name="Le Paslier M.C."/>
            <person name="Lippi Y."/>
            <person name="Lorenzon L."/>
            <person name="Mandel J.R."/>
            <person name="Marage G."/>
            <person name="Marchand G."/>
            <person name="Marquand E."/>
            <person name="Bret-Mestries E."/>
            <person name="Morien E."/>
            <person name="Nambeesan S."/>
            <person name="Nguyen T."/>
            <person name="Pegot-Espagnet P."/>
            <person name="Pouilly N."/>
            <person name="Raftis F."/>
            <person name="Sallet E."/>
            <person name="Schiex T."/>
            <person name="Thomas J."/>
            <person name="Vandecasteele C."/>
            <person name="Vares D."/>
            <person name="Vear F."/>
            <person name="Vautrin S."/>
            <person name="Crespi M."/>
            <person name="Mangin B."/>
            <person name="Burke J.M."/>
            <person name="Salse J."/>
            <person name="Munos S."/>
            <person name="Vincourt P."/>
            <person name="Rieseberg L.H."/>
            <person name="Langlade N.B."/>
        </authorList>
    </citation>
    <scope>NUCLEOTIDE SEQUENCE</scope>
    <source>
        <tissue evidence="1">Leaves</tissue>
    </source>
</reference>
<organism evidence="1 2">
    <name type="scientific">Helianthus annuus</name>
    <name type="common">Common sunflower</name>
    <dbReference type="NCBI Taxonomy" id="4232"/>
    <lineage>
        <taxon>Eukaryota</taxon>
        <taxon>Viridiplantae</taxon>
        <taxon>Streptophyta</taxon>
        <taxon>Embryophyta</taxon>
        <taxon>Tracheophyta</taxon>
        <taxon>Spermatophyta</taxon>
        <taxon>Magnoliopsida</taxon>
        <taxon>eudicotyledons</taxon>
        <taxon>Gunneridae</taxon>
        <taxon>Pentapetalae</taxon>
        <taxon>asterids</taxon>
        <taxon>campanulids</taxon>
        <taxon>Asterales</taxon>
        <taxon>Asteraceae</taxon>
        <taxon>Asteroideae</taxon>
        <taxon>Heliantheae alliance</taxon>
        <taxon>Heliantheae</taxon>
        <taxon>Helianthus</taxon>
    </lineage>
</organism>
<name>A0A9K3E559_HELAN</name>
<keyword evidence="2" id="KW-1185">Reference proteome</keyword>
<sequence length="76" mass="8209">MYSVCCNRVLATVVTETRWQPATDVASPFVLRLSDKGAIVNICSHAAIKGYVISFRGGVCMLRIMLISGGCKISKT</sequence>
<gene>
    <name evidence="1" type="ORF">HanXRQr2_Chr15g0712991</name>
</gene>